<evidence type="ECO:0000313" key="6">
    <source>
        <dbReference type="Proteomes" id="UP000093694"/>
    </source>
</evidence>
<reference evidence="4 6" key="2">
    <citation type="journal article" date="2016" name="Front. Microbiol.">
        <title>Industrial Acetogenic Biocatalysts: A Comparative Metabolic and Genomic Analysis.</title>
        <authorList>
            <person name="Bengelsdorf F."/>
            <person name="Poehlein A."/>
            <person name="Sonja S."/>
            <person name="Erz C."/>
            <person name="Hummel T."/>
            <person name="Hoffmeister S."/>
            <person name="Daniel R."/>
            <person name="Durre P."/>
        </authorList>
    </citation>
    <scope>NUCLEOTIDE SEQUENCE [LARGE SCALE GENOMIC DNA]</scope>
    <source>
        <strain evidence="4 6">PTA-10522</strain>
    </source>
</reference>
<proteinExistence type="inferred from homology"/>
<reference evidence="3 5" key="1">
    <citation type="journal article" date="2015" name="Biotechnol. Bioeng.">
        <title>Genome sequence and phenotypic characterization of Caulobacter segnis.</title>
        <authorList>
            <person name="Patel S."/>
            <person name="Fletcher B."/>
            <person name="Scott D.C."/>
            <person name="Ely B."/>
        </authorList>
    </citation>
    <scope>NUCLEOTIDE SEQUENCE [LARGE SCALE GENOMIC DNA]</scope>
    <source>
        <strain evidence="3 5">PS02</strain>
    </source>
</reference>
<dbReference type="InterPro" id="IPR012914">
    <property type="entry name" value="PucR_dom"/>
</dbReference>
<dbReference type="Pfam" id="PF07905">
    <property type="entry name" value="PucR"/>
    <property type="match status" value="1"/>
</dbReference>
<dbReference type="PANTHER" id="PTHR33744">
    <property type="entry name" value="CARBOHYDRATE DIACID REGULATOR"/>
    <property type="match status" value="1"/>
</dbReference>
<evidence type="ECO:0000313" key="4">
    <source>
        <dbReference type="EMBL" id="OBR94623.1"/>
    </source>
</evidence>
<sequence length="401" mass="45956">MIVTCRNILNLPGLEKMKVVAGKGGLDRGITWAHVIEVPDVGDFVKGGELLFITGIAIGNNSEVLLKFIKDIISRNLSGLVINIGPYIKETPKGVIDFANTAGFPIFELPFEVKLIDVTQIICRAIFARNAHKESVNNFMREVIFEDINIDEEMLDRAVLYGYKREKKYCSLIVDIDNFSSYIKKKNIDDEEIISNIKNRVQDIVEYVLDENNKKYFYAVQSDAFYFMVCSNVENIDRIAESIRNEISKRMGDITVSIGIGDECSDLKDFKCVILEAIKALKLSKIFGKKNCVIKYKGLGIFRLFFDIETNAEMKKLFDENLLKLKIYDEKNSSVLVKTLIAYLKENRNLGKTAEKLYIHRNTIKYRINRIEEILNCDLKDDETVFNIMLCIKIGVFLRLI</sequence>
<keyword evidence="6" id="KW-1185">Reference proteome</keyword>
<dbReference type="Gene3D" id="1.10.10.2840">
    <property type="entry name" value="PucR C-terminal helix-turn-helix domain"/>
    <property type="match status" value="1"/>
</dbReference>
<dbReference type="RefSeq" id="WP_063601453.1">
    <property type="nucleotide sequence ID" value="NZ_LITQ01000018.1"/>
</dbReference>
<evidence type="ECO:0000313" key="3">
    <source>
        <dbReference type="EMBL" id="OAA92697.1"/>
    </source>
</evidence>
<dbReference type="InterPro" id="IPR000160">
    <property type="entry name" value="GGDEF_dom"/>
</dbReference>
<dbReference type="InterPro" id="IPR041522">
    <property type="entry name" value="CdaR_GGDEF"/>
</dbReference>
<evidence type="ECO:0000259" key="2">
    <source>
        <dbReference type="PROSITE" id="PS50887"/>
    </source>
</evidence>
<dbReference type="Pfam" id="PF13556">
    <property type="entry name" value="HTH_30"/>
    <property type="match status" value="1"/>
</dbReference>
<dbReference type="InterPro" id="IPR025736">
    <property type="entry name" value="PucR_C-HTH_dom"/>
</dbReference>
<dbReference type="PANTHER" id="PTHR33744:SF1">
    <property type="entry name" value="DNA-BINDING TRANSCRIPTIONAL ACTIVATOR ADER"/>
    <property type="match status" value="1"/>
</dbReference>
<comment type="caution">
    <text evidence="3">The sequence shown here is derived from an EMBL/GenBank/DDBJ whole genome shotgun (WGS) entry which is preliminary data.</text>
</comment>
<dbReference type="PROSITE" id="PS50887">
    <property type="entry name" value="GGDEF"/>
    <property type="match status" value="1"/>
</dbReference>
<evidence type="ECO:0000313" key="5">
    <source>
        <dbReference type="Proteomes" id="UP000077384"/>
    </source>
</evidence>
<protein>
    <submittedName>
        <fullName evidence="3">Purine catabolism regulatory protein</fullName>
    </submittedName>
</protein>
<dbReference type="InterPro" id="IPR042070">
    <property type="entry name" value="PucR_C-HTH_sf"/>
</dbReference>
<evidence type="ECO:0000256" key="1">
    <source>
        <dbReference type="ARBA" id="ARBA00006754"/>
    </source>
</evidence>
<dbReference type="PATRIC" id="fig|1705578.3.peg.1176"/>
<dbReference type="Proteomes" id="UP000093694">
    <property type="component" value="Unassembled WGS sequence"/>
</dbReference>
<organism evidence="3 5">
    <name type="scientific">Clostridium coskatii</name>
    <dbReference type="NCBI Taxonomy" id="1705578"/>
    <lineage>
        <taxon>Bacteria</taxon>
        <taxon>Bacillati</taxon>
        <taxon>Bacillota</taxon>
        <taxon>Clostridia</taxon>
        <taxon>Eubacteriales</taxon>
        <taxon>Clostridiaceae</taxon>
        <taxon>Clostridium</taxon>
    </lineage>
</organism>
<dbReference type="EMBL" id="LITQ01000018">
    <property type="protein sequence ID" value="OAA92697.1"/>
    <property type="molecule type" value="Genomic_DNA"/>
</dbReference>
<dbReference type="Pfam" id="PF17853">
    <property type="entry name" value="GGDEF_2"/>
    <property type="match status" value="1"/>
</dbReference>
<dbReference type="InterPro" id="IPR051448">
    <property type="entry name" value="CdaR-like_regulators"/>
</dbReference>
<accession>A0A166SRT4</accession>
<dbReference type="Proteomes" id="UP000077384">
    <property type="component" value="Unassembled WGS sequence"/>
</dbReference>
<name>A0A166SRT4_9CLOT</name>
<dbReference type="AlphaFoldDB" id="A0A166SRT4"/>
<feature type="domain" description="GGDEF" evidence="2">
    <location>
        <begin position="167"/>
        <end position="297"/>
    </location>
</feature>
<gene>
    <name evidence="3" type="primary">pucR_1</name>
    <name evidence="4" type="synonym">pucR_2</name>
    <name evidence="4" type="ORF">CLCOS_18620</name>
    <name evidence="3" type="ORF">WX73_00789</name>
</gene>
<comment type="similarity">
    <text evidence="1">Belongs to the CdaR family.</text>
</comment>
<dbReference type="EMBL" id="LROR01000041">
    <property type="protein sequence ID" value="OBR94623.1"/>
    <property type="molecule type" value="Genomic_DNA"/>
</dbReference>